<evidence type="ECO:0000256" key="13">
    <source>
        <dbReference type="ARBA" id="ARBA00022777"/>
    </source>
</evidence>
<evidence type="ECO:0000256" key="9">
    <source>
        <dbReference type="ARBA" id="ARBA00022679"/>
    </source>
</evidence>
<comment type="caution">
    <text evidence="22">The sequence shown here is derived from an EMBL/GenBank/DDBJ whole genome shotgun (WGS) entry which is preliminary data.</text>
</comment>
<comment type="cofactor">
    <cofactor evidence="1">
        <name>Mg(2+)</name>
        <dbReference type="ChEBI" id="CHEBI:18420"/>
    </cofactor>
</comment>
<dbReference type="PANTHER" id="PTHR34299:SF1">
    <property type="entry name" value="DIACYLGLYCEROL KINASE"/>
    <property type="match status" value="1"/>
</dbReference>
<keyword evidence="20 21" id="KW-1208">Phospholipid metabolism</keyword>
<keyword evidence="18 21" id="KW-0472">Membrane</keyword>
<evidence type="ECO:0000313" key="23">
    <source>
        <dbReference type="Proteomes" id="UP001209257"/>
    </source>
</evidence>
<evidence type="ECO:0000256" key="6">
    <source>
        <dbReference type="ARBA" id="ARBA00022475"/>
    </source>
</evidence>
<dbReference type="EC" id="2.7.1.107" evidence="4 21"/>
<evidence type="ECO:0000256" key="15">
    <source>
        <dbReference type="ARBA" id="ARBA00022842"/>
    </source>
</evidence>
<feature type="transmembrane region" description="Helical" evidence="21">
    <location>
        <begin position="32"/>
        <end position="51"/>
    </location>
</feature>
<sequence length="124" mass="13498">MKTKNTGFVRLYFATIYSVKGLIAAFKSEGAVRQELAVMLILIPIALVLEVSLAERILLVASLVIVLIAELLNTAIESLADRVSTEIHVLIAKAKDIGSAAVFVALMLAVFTWGAILYNYFTIK</sequence>
<feature type="transmembrane region" description="Helical" evidence="21">
    <location>
        <begin position="7"/>
        <end position="26"/>
    </location>
</feature>
<evidence type="ECO:0000256" key="21">
    <source>
        <dbReference type="RuleBase" id="RU363065"/>
    </source>
</evidence>
<organism evidence="22 23">
    <name type="scientific">Alteromonas salexigens</name>
    <dbReference type="NCBI Taxonomy" id="2982530"/>
    <lineage>
        <taxon>Bacteria</taxon>
        <taxon>Pseudomonadati</taxon>
        <taxon>Pseudomonadota</taxon>
        <taxon>Gammaproteobacteria</taxon>
        <taxon>Alteromonadales</taxon>
        <taxon>Alteromonadaceae</taxon>
        <taxon>Alteromonas/Salinimonas group</taxon>
        <taxon>Alteromonas</taxon>
    </lineage>
</organism>
<evidence type="ECO:0000256" key="2">
    <source>
        <dbReference type="ARBA" id="ARBA00004429"/>
    </source>
</evidence>
<dbReference type="GO" id="GO:0016301">
    <property type="term" value="F:kinase activity"/>
    <property type="evidence" value="ECO:0007669"/>
    <property type="project" value="UniProtKB-KW"/>
</dbReference>
<keyword evidence="15" id="KW-0460">Magnesium</keyword>
<dbReference type="EMBL" id="JAOTJC010000006">
    <property type="protein sequence ID" value="MCU7554138.1"/>
    <property type="molecule type" value="Genomic_DNA"/>
</dbReference>
<dbReference type="Pfam" id="PF01219">
    <property type="entry name" value="DAGK_prokar"/>
    <property type="match status" value="1"/>
</dbReference>
<comment type="catalytic activity">
    <reaction evidence="21">
        <text>a 1,2-diacyl-sn-glycerol + ATP = a 1,2-diacyl-sn-glycero-3-phosphate + ADP + H(+)</text>
        <dbReference type="Rhea" id="RHEA:10272"/>
        <dbReference type="ChEBI" id="CHEBI:15378"/>
        <dbReference type="ChEBI" id="CHEBI:17815"/>
        <dbReference type="ChEBI" id="CHEBI:30616"/>
        <dbReference type="ChEBI" id="CHEBI:58608"/>
        <dbReference type="ChEBI" id="CHEBI:456216"/>
        <dbReference type="EC" id="2.7.1.107"/>
    </reaction>
</comment>
<evidence type="ECO:0000256" key="20">
    <source>
        <dbReference type="ARBA" id="ARBA00023264"/>
    </source>
</evidence>
<evidence type="ECO:0000256" key="8">
    <source>
        <dbReference type="ARBA" id="ARBA00022519"/>
    </source>
</evidence>
<comment type="similarity">
    <text evidence="3 21">Belongs to the bacterial diacylglycerol kinase family.</text>
</comment>
<keyword evidence="9 21" id="KW-0808">Transferase</keyword>
<dbReference type="InterPro" id="IPR036945">
    <property type="entry name" value="DAGK_sf"/>
</dbReference>
<evidence type="ECO:0000256" key="4">
    <source>
        <dbReference type="ARBA" id="ARBA00012133"/>
    </source>
</evidence>
<dbReference type="RefSeq" id="WP_262992823.1">
    <property type="nucleotide sequence ID" value="NZ_JAOTJC010000006.1"/>
</dbReference>
<keyword evidence="17 21" id="KW-0443">Lipid metabolism</keyword>
<gene>
    <name evidence="22" type="ORF">OCL06_05970</name>
</gene>
<evidence type="ECO:0000256" key="12">
    <source>
        <dbReference type="ARBA" id="ARBA00022741"/>
    </source>
</evidence>
<keyword evidence="7" id="KW-0444">Lipid biosynthesis</keyword>
<keyword evidence="23" id="KW-1185">Reference proteome</keyword>
<keyword evidence="11" id="KW-0479">Metal-binding</keyword>
<accession>A0ABT2VMN8</accession>
<reference evidence="23" key="1">
    <citation type="submission" date="2023-07" db="EMBL/GenBank/DDBJ databases">
        <title>Study on multiphase classification of strain Alteromonas salexigens isolated from the Yellow Sea.</title>
        <authorList>
            <person name="Sun L."/>
        </authorList>
    </citation>
    <scope>NUCLEOTIDE SEQUENCE [LARGE SCALE GENOMIC DNA]</scope>
    <source>
        <strain evidence="23">ASW11-19</strain>
    </source>
</reference>
<keyword evidence="10 21" id="KW-0812">Transmembrane</keyword>
<evidence type="ECO:0000256" key="11">
    <source>
        <dbReference type="ARBA" id="ARBA00022723"/>
    </source>
</evidence>
<evidence type="ECO:0000256" key="18">
    <source>
        <dbReference type="ARBA" id="ARBA00023136"/>
    </source>
</evidence>
<keyword evidence="8 21" id="KW-0997">Cell inner membrane</keyword>
<dbReference type="InterPro" id="IPR033718">
    <property type="entry name" value="DAGK_prok"/>
</dbReference>
<dbReference type="PANTHER" id="PTHR34299">
    <property type="entry name" value="DIACYLGLYCEROL KINASE"/>
    <property type="match status" value="1"/>
</dbReference>
<evidence type="ECO:0000256" key="16">
    <source>
        <dbReference type="ARBA" id="ARBA00022989"/>
    </source>
</evidence>
<dbReference type="Gene3D" id="1.10.287.3610">
    <property type="match status" value="1"/>
</dbReference>
<keyword evidence="6" id="KW-1003">Cell membrane</keyword>
<feature type="transmembrane region" description="Helical" evidence="21">
    <location>
        <begin position="100"/>
        <end position="121"/>
    </location>
</feature>
<dbReference type="Proteomes" id="UP001209257">
    <property type="component" value="Unassembled WGS sequence"/>
</dbReference>
<protein>
    <recommendedName>
        <fullName evidence="5 21">Diacylglycerol kinase</fullName>
        <ecNumber evidence="4 21">2.7.1.107</ecNumber>
    </recommendedName>
</protein>
<evidence type="ECO:0000256" key="14">
    <source>
        <dbReference type="ARBA" id="ARBA00022840"/>
    </source>
</evidence>
<keyword evidence="16 21" id="KW-1133">Transmembrane helix</keyword>
<proteinExistence type="inferred from homology"/>
<keyword evidence="13 21" id="KW-0418">Kinase</keyword>
<evidence type="ECO:0000256" key="1">
    <source>
        <dbReference type="ARBA" id="ARBA00001946"/>
    </source>
</evidence>
<feature type="transmembrane region" description="Helical" evidence="21">
    <location>
        <begin position="58"/>
        <end position="80"/>
    </location>
</feature>
<evidence type="ECO:0000313" key="22">
    <source>
        <dbReference type="EMBL" id="MCU7554138.1"/>
    </source>
</evidence>
<evidence type="ECO:0000256" key="17">
    <source>
        <dbReference type="ARBA" id="ARBA00023098"/>
    </source>
</evidence>
<dbReference type="InterPro" id="IPR000829">
    <property type="entry name" value="DAGK"/>
</dbReference>
<keyword evidence="14 21" id="KW-0067">ATP-binding</keyword>
<comment type="caution">
    <text evidence="21">Lacks conserved residue(s) required for the propagation of feature annotation.</text>
</comment>
<keyword evidence="12 21" id="KW-0547">Nucleotide-binding</keyword>
<evidence type="ECO:0000256" key="3">
    <source>
        <dbReference type="ARBA" id="ARBA00005967"/>
    </source>
</evidence>
<comment type="subcellular location">
    <subcellularLocation>
        <location evidence="2 21">Cell inner membrane</location>
        <topology evidence="2 21">Multi-pass membrane protein</topology>
    </subcellularLocation>
</comment>
<evidence type="ECO:0000256" key="10">
    <source>
        <dbReference type="ARBA" id="ARBA00022692"/>
    </source>
</evidence>
<name>A0ABT2VMN8_9ALTE</name>
<evidence type="ECO:0000256" key="19">
    <source>
        <dbReference type="ARBA" id="ARBA00023209"/>
    </source>
</evidence>
<keyword evidence="19" id="KW-0594">Phospholipid biosynthesis</keyword>
<comment type="function">
    <text evidence="21">Catalyzes the ATP-dependent phosphorylation of sn-l,2-diacylglycerol (DAG) to phosphatidic acid. Involved in the recycling of diacylglycerol produced as a by-product during membrane-derived oligosaccharide (MDO) biosynthesis.</text>
</comment>
<evidence type="ECO:0000256" key="5">
    <source>
        <dbReference type="ARBA" id="ARBA00017575"/>
    </source>
</evidence>
<dbReference type="CDD" id="cd14264">
    <property type="entry name" value="DAGK_IM"/>
    <property type="match status" value="1"/>
</dbReference>
<evidence type="ECO:0000256" key="7">
    <source>
        <dbReference type="ARBA" id="ARBA00022516"/>
    </source>
</evidence>